<feature type="compositionally biased region" description="Basic and acidic residues" evidence="1">
    <location>
        <begin position="151"/>
        <end position="160"/>
    </location>
</feature>
<name>A0A2T9ZGG0_9FUNG</name>
<protein>
    <submittedName>
        <fullName evidence="2">Uncharacterized protein</fullName>
    </submittedName>
</protein>
<dbReference type="EMBL" id="MBFS01000203">
    <property type="protein sequence ID" value="PVV03685.1"/>
    <property type="molecule type" value="Genomic_DNA"/>
</dbReference>
<reference evidence="2 3" key="1">
    <citation type="journal article" date="2018" name="MBio">
        <title>Comparative Genomics Reveals the Core Gene Toolbox for the Fungus-Insect Symbiosis.</title>
        <authorList>
            <person name="Wang Y."/>
            <person name="Stata M."/>
            <person name="Wang W."/>
            <person name="Stajich J.E."/>
            <person name="White M.M."/>
            <person name="Moncalvo J.M."/>
        </authorList>
    </citation>
    <scope>NUCLEOTIDE SEQUENCE [LARGE SCALE GENOMIC DNA]</scope>
    <source>
        <strain evidence="2 3">SC-DP-2</strain>
    </source>
</reference>
<feature type="compositionally biased region" description="Basic and acidic residues" evidence="1">
    <location>
        <begin position="229"/>
        <end position="254"/>
    </location>
</feature>
<feature type="compositionally biased region" description="Basic and acidic residues" evidence="1">
    <location>
        <begin position="34"/>
        <end position="45"/>
    </location>
</feature>
<dbReference type="STRING" id="133381.A0A2T9ZGG0"/>
<feature type="region of interest" description="Disordered" evidence="1">
    <location>
        <begin position="151"/>
        <end position="281"/>
    </location>
</feature>
<dbReference type="Proteomes" id="UP000245609">
    <property type="component" value="Unassembled WGS sequence"/>
</dbReference>
<evidence type="ECO:0000313" key="3">
    <source>
        <dbReference type="Proteomes" id="UP000245609"/>
    </source>
</evidence>
<evidence type="ECO:0000256" key="1">
    <source>
        <dbReference type="SAM" id="MobiDB-lite"/>
    </source>
</evidence>
<feature type="compositionally biased region" description="Low complexity" evidence="1">
    <location>
        <begin position="111"/>
        <end position="128"/>
    </location>
</feature>
<feature type="compositionally biased region" description="Basic and acidic residues" evidence="1">
    <location>
        <begin position="327"/>
        <end position="340"/>
    </location>
</feature>
<dbReference type="AlphaFoldDB" id="A0A2T9ZGG0"/>
<feature type="compositionally biased region" description="Basic and acidic residues" evidence="1">
    <location>
        <begin position="310"/>
        <end position="320"/>
    </location>
</feature>
<feature type="region of interest" description="Disordered" evidence="1">
    <location>
        <begin position="308"/>
        <end position="340"/>
    </location>
</feature>
<feature type="compositionally biased region" description="Basic and acidic residues" evidence="1">
    <location>
        <begin position="171"/>
        <end position="220"/>
    </location>
</feature>
<sequence>MIKSAVKRSLRDLVYYENTAARLRRLTAVIRVGDNDNTPKQDTRNHVPSQGRTQNVQRASLDATKYQRALTRSPKKESRTPTKTPEPIPNKISSENNQMTPQTSPSVGKNSTSASSTGSRSSTSQRSESILRTPKQVYVFKNGRLEPVRLEEGLDIRRDSSSSQTSSSHGFESRKETKKYTSPKQDESRKETKKYTSPKQDESRKETKKYTSPRQDESGKITKKYTSPKQDESRKETKKYTSPRQDESRKEIKKYTSPKQDGSNTFQSIPLNNNNGEKTKNKGKNILREFLDCSKNILHLRSSNKCSYEGTKKNVSKKEGTPQNKTMPEESLCKPKGSESPKKECKSCLQHKNSMDSLLRDNDFYRNNNKSLLKKISYITEEYNGMVKKLEDERVNAYIERRYYPSFAF</sequence>
<comment type="caution">
    <text evidence="2">The sequence shown here is derived from an EMBL/GenBank/DDBJ whole genome shotgun (WGS) entry which is preliminary data.</text>
</comment>
<accession>A0A2T9ZGG0</accession>
<feature type="compositionally biased region" description="Polar residues" evidence="1">
    <location>
        <begin position="257"/>
        <end position="271"/>
    </location>
</feature>
<feature type="compositionally biased region" description="Polar residues" evidence="1">
    <location>
        <begin position="46"/>
        <end position="58"/>
    </location>
</feature>
<organism evidence="2 3">
    <name type="scientific">Smittium megazygosporum</name>
    <dbReference type="NCBI Taxonomy" id="133381"/>
    <lineage>
        <taxon>Eukaryota</taxon>
        <taxon>Fungi</taxon>
        <taxon>Fungi incertae sedis</taxon>
        <taxon>Zoopagomycota</taxon>
        <taxon>Kickxellomycotina</taxon>
        <taxon>Harpellomycetes</taxon>
        <taxon>Harpellales</taxon>
        <taxon>Legeriomycetaceae</taxon>
        <taxon>Smittium</taxon>
    </lineage>
</organism>
<evidence type="ECO:0000313" key="2">
    <source>
        <dbReference type="EMBL" id="PVV03685.1"/>
    </source>
</evidence>
<gene>
    <name evidence="2" type="ORF">BB560_001829</name>
</gene>
<feature type="region of interest" description="Disordered" evidence="1">
    <location>
        <begin position="34"/>
        <end position="130"/>
    </location>
</feature>
<keyword evidence="3" id="KW-1185">Reference proteome</keyword>
<feature type="compositionally biased region" description="Polar residues" evidence="1">
    <location>
        <begin position="91"/>
        <end position="110"/>
    </location>
</feature>
<proteinExistence type="predicted"/>